<dbReference type="Gene3D" id="3.30.2350.10">
    <property type="entry name" value="Pseudouridine synthase"/>
    <property type="match status" value="1"/>
</dbReference>
<dbReference type="PROSITE" id="PS01129">
    <property type="entry name" value="PSI_RLU"/>
    <property type="match status" value="1"/>
</dbReference>
<gene>
    <name evidence="7" type="ORF">HNR73_005213</name>
</gene>
<comment type="caution">
    <text evidence="7">The sequence shown here is derived from an EMBL/GenBank/DDBJ whole genome shotgun (WGS) entry which is preliminary data.</text>
</comment>
<evidence type="ECO:0000313" key="7">
    <source>
        <dbReference type="EMBL" id="MBB6037337.1"/>
    </source>
</evidence>
<organism evidence="7 8">
    <name type="scientific">Phytomonospora endophytica</name>
    <dbReference type="NCBI Taxonomy" id="714109"/>
    <lineage>
        <taxon>Bacteria</taxon>
        <taxon>Bacillati</taxon>
        <taxon>Actinomycetota</taxon>
        <taxon>Actinomycetes</taxon>
        <taxon>Micromonosporales</taxon>
        <taxon>Micromonosporaceae</taxon>
        <taxon>Phytomonospora</taxon>
    </lineage>
</organism>
<evidence type="ECO:0000259" key="6">
    <source>
        <dbReference type="Pfam" id="PF00849"/>
    </source>
</evidence>
<evidence type="ECO:0000256" key="5">
    <source>
        <dbReference type="ARBA" id="ARBA00033164"/>
    </source>
</evidence>
<keyword evidence="3 7" id="KW-0413">Isomerase</keyword>
<dbReference type="InterPro" id="IPR050188">
    <property type="entry name" value="RluA_PseudoU_synthase"/>
</dbReference>
<dbReference type="GO" id="GO:0140098">
    <property type="term" value="F:catalytic activity, acting on RNA"/>
    <property type="evidence" value="ECO:0007669"/>
    <property type="project" value="UniProtKB-ARBA"/>
</dbReference>
<reference evidence="7 8" key="1">
    <citation type="submission" date="2020-08" db="EMBL/GenBank/DDBJ databases">
        <title>Genomic Encyclopedia of Type Strains, Phase IV (KMG-IV): sequencing the most valuable type-strain genomes for metagenomic binning, comparative biology and taxonomic classification.</title>
        <authorList>
            <person name="Goeker M."/>
        </authorList>
    </citation>
    <scope>NUCLEOTIDE SEQUENCE [LARGE SCALE GENOMIC DNA]</scope>
    <source>
        <strain evidence="7 8">YIM 65646</strain>
    </source>
</reference>
<evidence type="ECO:0000256" key="4">
    <source>
        <dbReference type="ARBA" id="ARBA00031870"/>
    </source>
</evidence>
<dbReference type="PANTHER" id="PTHR21600">
    <property type="entry name" value="MITOCHONDRIAL RNA PSEUDOURIDINE SYNTHASE"/>
    <property type="match status" value="1"/>
</dbReference>
<dbReference type="GO" id="GO:0003723">
    <property type="term" value="F:RNA binding"/>
    <property type="evidence" value="ECO:0007669"/>
    <property type="project" value="InterPro"/>
</dbReference>
<dbReference type="Proteomes" id="UP000548476">
    <property type="component" value="Unassembled WGS sequence"/>
</dbReference>
<dbReference type="InterPro" id="IPR006145">
    <property type="entry name" value="PsdUridine_synth_RsuA/RluA"/>
</dbReference>
<dbReference type="Pfam" id="PF00849">
    <property type="entry name" value="PseudoU_synth_2"/>
    <property type="match status" value="1"/>
</dbReference>
<dbReference type="EMBL" id="JACHGT010000012">
    <property type="protein sequence ID" value="MBB6037337.1"/>
    <property type="molecule type" value="Genomic_DNA"/>
</dbReference>
<dbReference type="RefSeq" id="WP_184790162.1">
    <property type="nucleotide sequence ID" value="NZ_BONT01000081.1"/>
</dbReference>
<keyword evidence="8" id="KW-1185">Reference proteome</keyword>
<evidence type="ECO:0000256" key="2">
    <source>
        <dbReference type="ARBA" id="ARBA00010876"/>
    </source>
</evidence>
<evidence type="ECO:0000256" key="1">
    <source>
        <dbReference type="ARBA" id="ARBA00000073"/>
    </source>
</evidence>
<dbReference type="InterPro" id="IPR006224">
    <property type="entry name" value="PsdUridine_synth_RluA-like_CS"/>
</dbReference>
<evidence type="ECO:0000313" key="8">
    <source>
        <dbReference type="Proteomes" id="UP000548476"/>
    </source>
</evidence>
<comment type="catalytic activity">
    <reaction evidence="1">
        <text>a uridine in RNA = a pseudouridine in RNA</text>
        <dbReference type="Rhea" id="RHEA:48348"/>
        <dbReference type="Rhea" id="RHEA-COMP:12068"/>
        <dbReference type="Rhea" id="RHEA-COMP:12069"/>
        <dbReference type="ChEBI" id="CHEBI:65314"/>
        <dbReference type="ChEBI" id="CHEBI:65315"/>
    </reaction>
</comment>
<protein>
    <recommendedName>
        <fullName evidence="4">RNA pseudouridylate synthase</fullName>
    </recommendedName>
    <alternativeName>
        <fullName evidence="5">RNA-uridine isomerase</fullName>
    </alternativeName>
</protein>
<comment type="similarity">
    <text evidence="2">Belongs to the pseudouridine synthase RluA family.</text>
</comment>
<sequence>MTEADWTEIRARDTIHEDDGCLVLNKPAGLSVMGERHDTDLVRIAAEAGETLYPAHRIDKVTSGAILLAKDVKAHGELTRQFNKRTVGKTYLAITASRGLPEAGTVELPLSVGRKNRVRVAAPRESIAEHGGVWTVPDGDVFTHVKSYESVTAFRRLWEGGERTLLSVRPETGRRHQIRVHLAWIGHPIIGDPLFDKAVTGRTGLHSWRLAFDAPGADGGRVEVEATPGGDFWALAGDGVPGDVLAGV</sequence>
<dbReference type="GO" id="GO:0009982">
    <property type="term" value="F:pseudouridine synthase activity"/>
    <property type="evidence" value="ECO:0007669"/>
    <property type="project" value="InterPro"/>
</dbReference>
<name>A0A841FVG9_9ACTN</name>
<dbReference type="AlphaFoldDB" id="A0A841FVG9"/>
<dbReference type="GO" id="GO:0000455">
    <property type="term" value="P:enzyme-directed rRNA pseudouridine synthesis"/>
    <property type="evidence" value="ECO:0007669"/>
    <property type="project" value="TreeGrafter"/>
</dbReference>
<accession>A0A841FVG9</accession>
<dbReference type="InterPro" id="IPR020103">
    <property type="entry name" value="PsdUridine_synth_cat_dom_sf"/>
</dbReference>
<dbReference type="SUPFAM" id="SSF55120">
    <property type="entry name" value="Pseudouridine synthase"/>
    <property type="match status" value="1"/>
</dbReference>
<feature type="domain" description="Pseudouridine synthase RsuA/RluA-like" evidence="6">
    <location>
        <begin position="22"/>
        <end position="183"/>
    </location>
</feature>
<dbReference type="PANTHER" id="PTHR21600:SF44">
    <property type="entry name" value="RIBOSOMAL LARGE SUBUNIT PSEUDOURIDINE SYNTHASE D"/>
    <property type="match status" value="1"/>
</dbReference>
<evidence type="ECO:0000256" key="3">
    <source>
        <dbReference type="ARBA" id="ARBA00023235"/>
    </source>
</evidence>
<dbReference type="CDD" id="cd02869">
    <property type="entry name" value="PseudoU_synth_RluA_like"/>
    <property type="match status" value="1"/>
</dbReference>
<proteinExistence type="inferred from homology"/>